<proteinExistence type="predicted"/>
<dbReference type="AlphaFoldDB" id="A0AAD0EX00"/>
<accession>A0AAD0EX00</accession>
<reference evidence="2" key="1">
    <citation type="submission" date="2017-11" db="EMBL/GenBank/DDBJ databases">
        <title>Complete Genome Sequence from Moraxella oslensis YHS isolated from human skin.</title>
        <authorList>
            <person name="Lee K."/>
            <person name="Lim J.Y."/>
            <person name="Hwang I."/>
        </authorList>
    </citation>
    <scope>NUCLEOTIDE SEQUENCE</scope>
    <source>
        <strain evidence="2">YHS</strain>
    </source>
</reference>
<organism evidence="2">
    <name type="scientific">Faucicola osloensis</name>
    <name type="common">Moraxella osloensis</name>
    <dbReference type="NCBI Taxonomy" id="34062"/>
    <lineage>
        <taxon>Bacteria</taxon>
        <taxon>Pseudomonadati</taxon>
        <taxon>Pseudomonadota</taxon>
        <taxon>Gammaproteobacteria</taxon>
        <taxon>Moraxellales</taxon>
        <taxon>Moraxellaceae</taxon>
        <taxon>Faucicola</taxon>
    </lineage>
</organism>
<feature type="region of interest" description="Disordered" evidence="1">
    <location>
        <begin position="163"/>
        <end position="184"/>
    </location>
</feature>
<sequence length="370" mass="41223">MPNYLKNSLKRHVNRRMNRMIQRQVNQGVDSVLNQLLPTSRSRYRPNNYRQNYGYSHPQNLGQGYHQQEVEQELANAFAGANRQFSPIMPQYGDNVSEQDRQFTHFVQLGEESGCDELIDASQPSNQPARSSFDAFNPTHSSNAVNSTISPNSIYQSHGAFMNTTTTNSTIPTPTNSTHQLSHAQPAQPAQACYQIIDNKANSNAVLQGVSGFFGFIATTAVDVGAIPLIYATLWNEIRAVYGQPEIQTDDALKVIANILPEVLSDAIFDKVLGNVPIIGVYFNAICAKQMTWRLGTLFTLLASRGDDISSVKCKEAMMLIRHMFPQKDMFSFTTPDHDKFIQVVESVKDTSADRFNDKVDSALAIFMGV</sequence>
<gene>
    <name evidence="2" type="ORF">YHS_02395</name>
</gene>
<protein>
    <submittedName>
        <fullName evidence="2">Uncharacterized protein</fullName>
    </submittedName>
</protein>
<feature type="compositionally biased region" description="Polar residues" evidence="1">
    <location>
        <begin position="138"/>
        <end position="149"/>
    </location>
</feature>
<evidence type="ECO:0000256" key="1">
    <source>
        <dbReference type="SAM" id="MobiDB-lite"/>
    </source>
</evidence>
<dbReference type="EMBL" id="CP024176">
    <property type="protein sequence ID" value="ATQ82772.1"/>
    <property type="molecule type" value="Genomic_DNA"/>
</dbReference>
<evidence type="ECO:0000313" key="2">
    <source>
        <dbReference type="EMBL" id="ATQ82772.1"/>
    </source>
</evidence>
<feature type="region of interest" description="Disordered" evidence="1">
    <location>
        <begin position="121"/>
        <end position="149"/>
    </location>
</feature>
<name>A0AAD0EX00_FAUOS</name>